<gene>
    <name evidence="2" type="ordered locus">BLASA_3998</name>
</gene>
<evidence type="ECO:0000313" key="3">
    <source>
        <dbReference type="Proteomes" id="UP000007517"/>
    </source>
</evidence>
<feature type="compositionally biased region" description="Basic and acidic residues" evidence="1">
    <location>
        <begin position="69"/>
        <end position="85"/>
    </location>
</feature>
<dbReference type="AlphaFoldDB" id="H6RJ81"/>
<accession>H6RJ81</accession>
<evidence type="ECO:0000256" key="1">
    <source>
        <dbReference type="SAM" id="MobiDB-lite"/>
    </source>
</evidence>
<protein>
    <submittedName>
        <fullName evidence="2">Uncharacterized protein</fullName>
    </submittedName>
</protein>
<dbReference type="HOGENOM" id="CLU_2506117_0_0_11"/>
<evidence type="ECO:0000313" key="2">
    <source>
        <dbReference type="EMBL" id="CCG04826.1"/>
    </source>
</evidence>
<feature type="compositionally biased region" description="Low complexity" evidence="1">
    <location>
        <begin position="29"/>
        <end position="50"/>
    </location>
</feature>
<reference evidence="2 3" key="1">
    <citation type="journal article" date="2012" name="J. Bacteriol.">
        <title>Genome Sequence of Blastococcus saxobsidens DD2, a Stone-Inhabiting Bacterium.</title>
        <authorList>
            <person name="Chouaia B."/>
            <person name="Crotti E."/>
            <person name="Brusetti L."/>
            <person name="Daffonchio D."/>
            <person name="Essoussi I."/>
            <person name="Nouioui I."/>
            <person name="Sbissi I."/>
            <person name="Ghodhbane-Gtari F."/>
            <person name="Gtari M."/>
            <person name="Vacherie B."/>
            <person name="Barbe V."/>
            <person name="Medigue C."/>
            <person name="Gury J."/>
            <person name="Pujic P."/>
            <person name="Normand P."/>
        </authorList>
    </citation>
    <scope>NUCLEOTIDE SEQUENCE [LARGE SCALE GENOMIC DNA]</scope>
    <source>
        <strain evidence="2 3">DD2</strain>
    </source>
</reference>
<keyword evidence="3" id="KW-1185">Reference proteome</keyword>
<name>H6RJ81_BLASD</name>
<feature type="region of interest" description="Disordered" evidence="1">
    <location>
        <begin position="1"/>
        <end position="85"/>
    </location>
</feature>
<dbReference type="KEGG" id="bsd:BLASA_3998"/>
<sequence length="85" mass="8557">MAGGRLGPGAGDRAPALPRPDRLHVRVLRPAAAGRPAGPRARGHGALPAGDPGVPAGLSRPLNHGPAQARERATAQARERATAQA</sequence>
<dbReference type="Proteomes" id="UP000007517">
    <property type="component" value="Chromosome"/>
</dbReference>
<dbReference type="EMBL" id="FO117623">
    <property type="protein sequence ID" value="CCG04826.1"/>
    <property type="molecule type" value="Genomic_DNA"/>
</dbReference>
<organism evidence="2 3">
    <name type="scientific">Blastococcus saxobsidens (strain DD2)</name>
    <dbReference type="NCBI Taxonomy" id="1146883"/>
    <lineage>
        <taxon>Bacteria</taxon>
        <taxon>Bacillati</taxon>
        <taxon>Actinomycetota</taxon>
        <taxon>Actinomycetes</taxon>
        <taxon>Geodermatophilales</taxon>
        <taxon>Geodermatophilaceae</taxon>
        <taxon>Blastococcus</taxon>
    </lineage>
</organism>
<feature type="compositionally biased region" description="Gly residues" evidence="1">
    <location>
        <begin position="1"/>
        <end position="10"/>
    </location>
</feature>
<reference evidence="3" key="2">
    <citation type="submission" date="2012-02" db="EMBL/GenBank/DDBJ databases">
        <title>Complete genome sequence of Blastococcus saxobsidens strain DD2.</title>
        <authorList>
            <person name="Genoscope."/>
        </authorList>
    </citation>
    <scope>NUCLEOTIDE SEQUENCE [LARGE SCALE GENOMIC DNA]</scope>
    <source>
        <strain evidence="3">DD2</strain>
    </source>
</reference>
<dbReference type="STRING" id="1146883.BLASA_3998"/>
<proteinExistence type="predicted"/>